<keyword evidence="4 9" id="KW-0479">Metal-binding</keyword>
<dbReference type="Pfam" id="PF00034">
    <property type="entry name" value="Cytochrom_C"/>
    <property type="match status" value="3"/>
</dbReference>
<evidence type="ECO:0000256" key="11">
    <source>
        <dbReference type="SAM" id="SignalP"/>
    </source>
</evidence>
<keyword evidence="10" id="KW-0812">Transmembrane</keyword>
<dbReference type="RefSeq" id="WP_099287571.1">
    <property type="nucleotide sequence ID" value="NZ_BEWP01000021.1"/>
</dbReference>
<keyword evidence="14" id="KW-1185">Reference proteome</keyword>
<evidence type="ECO:0000256" key="10">
    <source>
        <dbReference type="SAM" id="Phobius"/>
    </source>
</evidence>
<dbReference type="EMBL" id="BSNV01000018">
    <property type="protein sequence ID" value="GLQ66615.1"/>
    <property type="molecule type" value="Genomic_DNA"/>
</dbReference>
<feature type="transmembrane region" description="Helical" evidence="10">
    <location>
        <begin position="433"/>
        <end position="454"/>
    </location>
</feature>
<keyword evidence="6" id="KW-0677">Repeat</keyword>
<evidence type="ECO:0000256" key="7">
    <source>
        <dbReference type="ARBA" id="ARBA00023004"/>
    </source>
</evidence>
<organism evidence="13 14">
    <name type="scientific">Gluconobacter kondonii</name>
    <dbReference type="NCBI Taxonomy" id="941463"/>
    <lineage>
        <taxon>Bacteria</taxon>
        <taxon>Pseudomonadati</taxon>
        <taxon>Pseudomonadota</taxon>
        <taxon>Alphaproteobacteria</taxon>
        <taxon>Acetobacterales</taxon>
        <taxon>Acetobacteraceae</taxon>
        <taxon>Gluconobacter</taxon>
    </lineage>
</organism>
<keyword evidence="8 10" id="KW-0472">Membrane</keyword>
<comment type="subcellular location">
    <subcellularLocation>
        <location evidence="1">Cell membrane</location>
    </subcellularLocation>
</comment>
<keyword evidence="10" id="KW-1133">Transmembrane helix</keyword>
<evidence type="ECO:0000256" key="6">
    <source>
        <dbReference type="ARBA" id="ARBA00022737"/>
    </source>
</evidence>
<dbReference type="Proteomes" id="UP001156629">
    <property type="component" value="Unassembled WGS sequence"/>
</dbReference>
<feature type="domain" description="Cytochrome c" evidence="12">
    <location>
        <begin position="176"/>
        <end position="285"/>
    </location>
</feature>
<dbReference type="GeneID" id="76195889"/>
<proteinExistence type="predicted"/>
<comment type="caution">
    <text evidence="13">The sequence shown here is derived from an EMBL/GenBank/DDBJ whole genome shotgun (WGS) entry which is preliminary data.</text>
</comment>
<feature type="chain" id="PRO_5045630782" evidence="11">
    <location>
        <begin position="23"/>
        <end position="459"/>
    </location>
</feature>
<evidence type="ECO:0000256" key="4">
    <source>
        <dbReference type="ARBA" id="ARBA00022723"/>
    </source>
</evidence>
<feature type="domain" description="Cytochrome c" evidence="12">
    <location>
        <begin position="30"/>
        <end position="133"/>
    </location>
</feature>
<dbReference type="Gene3D" id="1.10.760.10">
    <property type="entry name" value="Cytochrome c-like domain"/>
    <property type="match status" value="3"/>
</dbReference>
<dbReference type="PANTHER" id="PTHR35008">
    <property type="entry name" value="BLL4482 PROTEIN-RELATED"/>
    <property type="match status" value="1"/>
</dbReference>
<accession>A0ABQ5WSW2</accession>
<keyword evidence="7 9" id="KW-0408">Iron</keyword>
<name>A0ABQ5WSW2_9PROT</name>
<feature type="domain" description="Cytochrome c" evidence="12">
    <location>
        <begin position="313"/>
        <end position="405"/>
    </location>
</feature>
<protein>
    <submittedName>
        <fullName evidence="13">Cytochrome c</fullName>
    </submittedName>
</protein>
<reference evidence="14" key="1">
    <citation type="journal article" date="2019" name="Int. J. Syst. Evol. Microbiol.">
        <title>The Global Catalogue of Microorganisms (GCM) 10K type strain sequencing project: providing services to taxonomists for standard genome sequencing and annotation.</title>
        <authorList>
            <consortium name="The Broad Institute Genomics Platform"/>
            <consortium name="The Broad Institute Genome Sequencing Center for Infectious Disease"/>
            <person name="Wu L."/>
            <person name="Ma J."/>
        </authorList>
    </citation>
    <scope>NUCLEOTIDE SEQUENCE [LARGE SCALE GENOMIC DNA]</scope>
    <source>
        <strain evidence="14">NBRC 3266</strain>
    </source>
</reference>
<dbReference type="InterPro" id="IPR014353">
    <property type="entry name" value="Membr-bd_ADH_cyt_c"/>
</dbReference>
<dbReference type="InterPro" id="IPR036909">
    <property type="entry name" value="Cyt_c-like_dom_sf"/>
</dbReference>
<evidence type="ECO:0000256" key="2">
    <source>
        <dbReference type="ARBA" id="ARBA00022475"/>
    </source>
</evidence>
<evidence type="ECO:0000256" key="3">
    <source>
        <dbReference type="ARBA" id="ARBA00022617"/>
    </source>
</evidence>
<evidence type="ECO:0000259" key="12">
    <source>
        <dbReference type="PROSITE" id="PS51007"/>
    </source>
</evidence>
<dbReference type="PANTHER" id="PTHR35008:SF8">
    <property type="entry name" value="ALCOHOL DEHYDROGENASE CYTOCHROME C SUBUNIT"/>
    <property type="match status" value="1"/>
</dbReference>
<dbReference type="PIRSF" id="PIRSF000018">
    <property type="entry name" value="Mb_ADH_cyt_c"/>
    <property type="match status" value="1"/>
</dbReference>
<evidence type="ECO:0000256" key="1">
    <source>
        <dbReference type="ARBA" id="ARBA00004236"/>
    </source>
</evidence>
<evidence type="ECO:0000313" key="14">
    <source>
        <dbReference type="Proteomes" id="UP001156629"/>
    </source>
</evidence>
<evidence type="ECO:0000313" key="13">
    <source>
        <dbReference type="EMBL" id="GLQ66615.1"/>
    </source>
</evidence>
<sequence length="459" mass="48873">MKRIATLLAVLPLMPIAAAAWAADMPGSSDLIEKGRQVAVAADCAACHTASEGRPFAGGYPLQTPLGTIYSTNITPSVKNGIGAYDEAAFARAVREGVKPDGTHLYPAMPYPAYSGITDADLHALYVYFKSAVAPEDVSPPKTDLGFPFNIRASMILWNMLYLPYQRFAPTAEETPQIARGRYLVDTLEHCGTCHTPRGLMMGPQSGKDLGGAQLGAWVAPNITPDLLSGIGTWSDEALASYLKTGVAAHLAQAAGPMGEVVEHSTQYLPDGDIQAMIAYLRHVPSVKGQAVHPRSEYGAQGGDEASLRGLTSNVDLGWKTFSGVCATCHQVSGQGRNQYPALFHNTVTGADSPDNLVATILFGVRRTVDGQTHYMPGFGDAAAWTDQLSDAQITAVANYVFKQYGNPSMHVSASDVAKERNRGSLASSMQKFLSILGGVFALVVIVGLFALLLRRKRA</sequence>
<dbReference type="PROSITE" id="PS51007">
    <property type="entry name" value="CYTC"/>
    <property type="match status" value="3"/>
</dbReference>
<evidence type="ECO:0000256" key="8">
    <source>
        <dbReference type="ARBA" id="ARBA00023136"/>
    </source>
</evidence>
<dbReference type="InterPro" id="IPR051459">
    <property type="entry name" value="Cytochrome_c-type_DH"/>
</dbReference>
<gene>
    <name evidence="13" type="ORF">GCM10007870_21990</name>
</gene>
<keyword evidence="5 11" id="KW-0732">Signal</keyword>
<keyword evidence="2" id="KW-1003">Cell membrane</keyword>
<dbReference type="InterPro" id="IPR009056">
    <property type="entry name" value="Cyt_c-like_dom"/>
</dbReference>
<evidence type="ECO:0000256" key="5">
    <source>
        <dbReference type="ARBA" id="ARBA00022729"/>
    </source>
</evidence>
<dbReference type="SUPFAM" id="SSF46626">
    <property type="entry name" value="Cytochrome c"/>
    <property type="match status" value="3"/>
</dbReference>
<keyword evidence="3 9" id="KW-0349">Heme</keyword>
<feature type="signal peptide" evidence="11">
    <location>
        <begin position="1"/>
        <end position="22"/>
    </location>
</feature>
<evidence type="ECO:0000256" key="9">
    <source>
        <dbReference type="PROSITE-ProRule" id="PRU00433"/>
    </source>
</evidence>